<keyword evidence="4" id="KW-1185">Reference proteome</keyword>
<feature type="compositionally biased region" description="Low complexity" evidence="1">
    <location>
        <begin position="148"/>
        <end position="162"/>
    </location>
</feature>
<dbReference type="PROSITE" id="PS00036">
    <property type="entry name" value="BZIP_BASIC"/>
    <property type="match status" value="1"/>
</dbReference>
<feature type="region of interest" description="Disordered" evidence="1">
    <location>
        <begin position="63"/>
        <end position="105"/>
    </location>
</feature>
<dbReference type="GO" id="GO:0003700">
    <property type="term" value="F:DNA-binding transcription factor activity"/>
    <property type="evidence" value="ECO:0007669"/>
    <property type="project" value="InterPro"/>
</dbReference>
<organism evidence="3 4">
    <name type="scientific">Fusarium austroafricanum</name>
    <dbReference type="NCBI Taxonomy" id="2364996"/>
    <lineage>
        <taxon>Eukaryota</taxon>
        <taxon>Fungi</taxon>
        <taxon>Dikarya</taxon>
        <taxon>Ascomycota</taxon>
        <taxon>Pezizomycotina</taxon>
        <taxon>Sordariomycetes</taxon>
        <taxon>Hypocreomycetidae</taxon>
        <taxon>Hypocreales</taxon>
        <taxon>Nectriaceae</taxon>
        <taxon>Fusarium</taxon>
        <taxon>Fusarium concolor species complex</taxon>
    </lineage>
</organism>
<feature type="compositionally biased region" description="Polar residues" evidence="1">
    <location>
        <begin position="63"/>
        <end position="103"/>
    </location>
</feature>
<evidence type="ECO:0000259" key="2">
    <source>
        <dbReference type="PROSITE" id="PS50217"/>
    </source>
</evidence>
<dbReference type="InterPro" id="IPR046347">
    <property type="entry name" value="bZIP_sf"/>
</dbReference>
<name>A0A8H4P0J9_9HYPO</name>
<feature type="region of interest" description="Disordered" evidence="1">
    <location>
        <begin position="139"/>
        <end position="176"/>
    </location>
</feature>
<evidence type="ECO:0000313" key="3">
    <source>
        <dbReference type="EMBL" id="KAF4454635.1"/>
    </source>
</evidence>
<comment type="caution">
    <text evidence="3">The sequence shown here is derived from an EMBL/GenBank/DDBJ whole genome shotgun (WGS) entry which is preliminary data.</text>
</comment>
<dbReference type="Gene3D" id="1.20.5.170">
    <property type="match status" value="1"/>
</dbReference>
<dbReference type="OrthoDB" id="295274at2759"/>
<dbReference type="AlphaFoldDB" id="A0A8H4P0J9"/>
<accession>A0A8H4P0J9</accession>
<evidence type="ECO:0000256" key="1">
    <source>
        <dbReference type="SAM" id="MobiDB-lite"/>
    </source>
</evidence>
<reference evidence="3" key="1">
    <citation type="submission" date="2020-01" db="EMBL/GenBank/DDBJ databases">
        <title>Identification and distribution of gene clusters putatively required for synthesis of sphingolipid metabolism inhibitors in phylogenetically diverse species of the filamentous fungus Fusarium.</title>
        <authorList>
            <person name="Kim H.-S."/>
            <person name="Busman M."/>
            <person name="Brown D.W."/>
            <person name="Divon H."/>
            <person name="Uhlig S."/>
            <person name="Proctor R.H."/>
        </authorList>
    </citation>
    <scope>NUCLEOTIDE SEQUENCE</scope>
    <source>
        <strain evidence="3">NRRL 53441</strain>
    </source>
</reference>
<dbReference type="PROSITE" id="PS50217">
    <property type="entry name" value="BZIP"/>
    <property type="match status" value="1"/>
</dbReference>
<feature type="domain" description="BZIP" evidence="2">
    <location>
        <begin position="163"/>
        <end position="222"/>
    </location>
</feature>
<sequence>MEQSTATLSDQTYDLSAIGNLNAVTHLLWDQWYFAANGCDYQYELSETGDYIPRFVGDPTSNEWSEPLLSQHSSAPRQTSEFTTLEHSPSNAGCRPSSPSGQPQAKIRRVSYSMGNAVNPSQCNSTKSPQAEIAVQEIHPDNKEHGNANKSKSSNSENSSYLKKVRERNKRAANKVRVKKREIEKNLEATEKDLEEVNRKLTACAKGLAHEVHDLKMQLLQHVDCDCVLIQQYIDNEANRYIQDISGESSARKEPKTNG</sequence>
<dbReference type="CDD" id="cd14687">
    <property type="entry name" value="bZIP_ATF2"/>
    <property type="match status" value="1"/>
</dbReference>
<dbReference type="Proteomes" id="UP000605986">
    <property type="component" value="Unassembled WGS sequence"/>
</dbReference>
<dbReference type="EMBL" id="JAADJG010000118">
    <property type="protein sequence ID" value="KAF4454635.1"/>
    <property type="molecule type" value="Genomic_DNA"/>
</dbReference>
<dbReference type="SUPFAM" id="SSF57959">
    <property type="entry name" value="Leucine zipper domain"/>
    <property type="match status" value="1"/>
</dbReference>
<evidence type="ECO:0000313" key="4">
    <source>
        <dbReference type="Proteomes" id="UP000605986"/>
    </source>
</evidence>
<dbReference type="InterPro" id="IPR004827">
    <property type="entry name" value="bZIP"/>
</dbReference>
<feature type="compositionally biased region" description="Basic residues" evidence="1">
    <location>
        <begin position="163"/>
        <end position="176"/>
    </location>
</feature>
<proteinExistence type="predicted"/>
<gene>
    <name evidence="3" type="ORF">F53441_2869</name>
</gene>
<protein>
    <recommendedName>
        <fullName evidence="2">BZIP domain-containing protein</fullName>
    </recommendedName>
</protein>